<evidence type="ECO:0000256" key="2">
    <source>
        <dbReference type="ARBA" id="ARBA00008472"/>
    </source>
</evidence>
<evidence type="ECO:0000256" key="3">
    <source>
        <dbReference type="ARBA" id="ARBA00022448"/>
    </source>
</evidence>
<comment type="subcellular location">
    <subcellularLocation>
        <location evidence="10 11">Cell membrane</location>
        <topology evidence="10 11">Multi-pass membrane protein</topology>
    </subcellularLocation>
    <subcellularLocation>
        <location evidence="1">Membrane</location>
        <topology evidence="1">Multi-pass membrane protein</topology>
    </subcellularLocation>
</comment>
<keyword evidence="5 10" id="KW-1278">Translocase</keyword>
<evidence type="ECO:0000256" key="7">
    <source>
        <dbReference type="ARBA" id="ARBA00023027"/>
    </source>
</evidence>
<keyword evidence="10 11" id="KW-0874">Quinone</keyword>
<evidence type="ECO:0000256" key="5">
    <source>
        <dbReference type="ARBA" id="ARBA00022967"/>
    </source>
</evidence>
<evidence type="ECO:0000256" key="4">
    <source>
        <dbReference type="ARBA" id="ARBA00022692"/>
    </source>
</evidence>
<keyword evidence="10" id="KW-1003">Cell membrane</keyword>
<keyword evidence="4 10" id="KW-0812">Transmembrane</keyword>
<feature type="transmembrane region" description="Helical" evidence="10">
    <location>
        <begin position="59"/>
        <end position="80"/>
    </location>
</feature>
<evidence type="ECO:0000256" key="1">
    <source>
        <dbReference type="ARBA" id="ARBA00004141"/>
    </source>
</evidence>
<dbReference type="PANTHER" id="PTHR11058">
    <property type="entry name" value="NADH-UBIQUINONE OXIDOREDUCTASE CHAIN 3"/>
    <property type="match status" value="1"/>
</dbReference>
<dbReference type="InterPro" id="IPR038430">
    <property type="entry name" value="NDAH_ubi_oxred_su3_sf"/>
</dbReference>
<evidence type="ECO:0000256" key="11">
    <source>
        <dbReference type="RuleBase" id="RU003639"/>
    </source>
</evidence>
<dbReference type="HAMAP" id="MF_01394">
    <property type="entry name" value="NDH1_NuoA"/>
    <property type="match status" value="1"/>
</dbReference>
<protein>
    <recommendedName>
        <fullName evidence="10">NADH-quinone oxidoreductase subunit A</fullName>
        <ecNumber evidence="10">7.1.1.-</ecNumber>
    </recommendedName>
    <alternativeName>
        <fullName evidence="10">NADH dehydrogenase I subunit A</fullName>
    </alternativeName>
    <alternativeName>
        <fullName evidence="10">NDH-1 subunit A</fullName>
    </alternativeName>
    <alternativeName>
        <fullName evidence="10">NUO1</fullName>
    </alternativeName>
</protein>
<sequence>MNEYLPVAILMLIAGAVGAIMMFMGGLIRPKKYDKVKNSVYECGMPEFSDARKRYNVRFYIVALLFVLFDVEIVFLYPWAVAFGDIGLYGLVAMFMFLIILVVGFLYEWKKGALEWV</sequence>
<evidence type="ECO:0000256" key="6">
    <source>
        <dbReference type="ARBA" id="ARBA00022989"/>
    </source>
</evidence>
<evidence type="ECO:0000313" key="13">
    <source>
        <dbReference type="Proteomes" id="UP000287502"/>
    </source>
</evidence>
<keyword evidence="7 10" id="KW-0520">NAD</keyword>
<dbReference type="GO" id="GO:0048038">
    <property type="term" value="F:quinone binding"/>
    <property type="evidence" value="ECO:0007669"/>
    <property type="project" value="UniProtKB-KW"/>
</dbReference>
<comment type="similarity">
    <text evidence="2 10 11">Belongs to the complex I subunit 3 family.</text>
</comment>
<organism evidence="12 13">
    <name type="scientific">Geovibrio thiophilus</name>
    <dbReference type="NCBI Taxonomy" id="139438"/>
    <lineage>
        <taxon>Bacteria</taxon>
        <taxon>Pseudomonadati</taxon>
        <taxon>Deferribacterota</taxon>
        <taxon>Deferribacteres</taxon>
        <taxon>Deferribacterales</taxon>
        <taxon>Geovibrionaceae</taxon>
        <taxon>Geovibrio</taxon>
    </lineage>
</organism>
<feature type="transmembrane region" description="Helical" evidence="10">
    <location>
        <begin position="6"/>
        <end position="28"/>
    </location>
</feature>
<dbReference type="AlphaFoldDB" id="A0A3R6AWJ8"/>
<dbReference type="Pfam" id="PF00507">
    <property type="entry name" value="Oxidored_q4"/>
    <property type="match status" value="1"/>
</dbReference>
<dbReference type="EMBL" id="CP035108">
    <property type="protein sequence ID" value="QAR32169.1"/>
    <property type="molecule type" value="Genomic_DNA"/>
</dbReference>
<dbReference type="Gene3D" id="1.20.58.1610">
    <property type="entry name" value="NADH:ubiquinone/plastoquinone oxidoreductase, chain 3"/>
    <property type="match status" value="1"/>
</dbReference>
<keyword evidence="8 10" id="KW-0830">Ubiquinone</keyword>
<dbReference type="Proteomes" id="UP000287502">
    <property type="component" value="Chromosome"/>
</dbReference>
<dbReference type="OrthoDB" id="9791970at2"/>
<evidence type="ECO:0000256" key="10">
    <source>
        <dbReference type="HAMAP-Rule" id="MF_01394"/>
    </source>
</evidence>
<comment type="catalytic activity">
    <reaction evidence="10 11">
        <text>a quinone + NADH + 5 H(+)(in) = a quinol + NAD(+) + 4 H(+)(out)</text>
        <dbReference type="Rhea" id="RHEA:57888"/>
        <dbReference type="ChEBI" id="CHEBI:15378"/>
        <dbReference type="ChEBI" id="CHEBI:24646"/>
        <dbReference type="ChEBI" id="CHEBI:57540"/>
        <dbReference type="ChEBI" id="CHEBI:57945"/>
        <dbReference type="ChEBI" id="CHEBI:132124"/>
    </reaction>
</comment>
<evidence type="ECO:0000256" key="8">
    <source>
        <dbReference type="ARBA" id="ARBA00023075"/>
    </source>
</evidence>
<dbReference type="GO" id="GO:0005886">
    <property type="term" value="C:plasma membrane"/>
    <property type="evidence" value="ECO:0007669"/>
    <property type="project" value="UniProtKB-SubCell"/>
</dbReference>
<dbReference type="PANTHER" id="PTHR11058:SF9">
    <property type="entry name" value="NADH-UBIQUINONE OXIDOREDUCTASE CHAIN 3"/>
    <property type="match status" value="1"/>
</dbReference>
<dbReference type="KEGG" id="gtl:EP073_01770"/>
<dbReference type="GO" id="GO:0050136">
    <property type="term" value="F:NADH dehydrogenase (quinone) (non-electrogenic) activity"/>
    <property type="evidence" value="ECO:0007669"/>
    <property type="project" value="UniProtKB-UniRule"/>
</dbReference>
<evidence type="ECO:0000313" key="12">
    <source>
        <dbReference type="EMBL" id="QAR32169.1"/>
    </source>
</evidence>
<feature type="transmembrane region" description="Helical" evidence="10">
    <location>
        <begin position="86"/>
        <end position="107"/>
    </location>
</feature>
<reference evidence="12 13" key="1">
    <citation type="submission" date="2019-01" db="EMBL/GenBank/DDBJ databases">
        <title>Geovibrio thiophilus DSM 11263, complete genome.</title>
        <authorList>
            <person name="Spring S."/>
            <person name="Bunk B."/>
            <person name="Sproer C."/>
        </authorList>
    </citation>
    <scope>NUCLEOTIDE SEQUENCE [LARGE SCALE GENOMIC DNA]</scope>
    <source>
        <strain evidence="12 13">DSM 11263</strain>
    </source>
</reference>
<keyword evidence="13" id="KW-1185">Reference proteome</keyword>
<dbReference type="InterPro" id="IPR000440">
    <property type="entry name" value="NADH_UbQ/plastoQ_OxRdtase_su3"/>
</dbReference>
<keyword evidence="9 10" id="KW-0472">Membrane</keyword>
<accession>A0A3R6AWJ8</accession>
<keyword evidence="3 10" id="KW-0813">Transport</keyword>
<keyword evidence="6 10" id="KW-1133">Transmembrane helix</keyword>
<gene>
    <name evidence="10" type="primary">nuoA</name>
    <name evidence="12" type="ORF">EP073_01770</name>
</gene>
<dbReference type="RefSeq" id="WP_128465456.1">
    <property type="nucleotide sequence ID" value="NZ_CP035108.1"/>
</dbReference>
<comment type="function">
    <text evidence="10">NDH-1 shuttles electrons from NADH, via FMN and iron-sulfur (Fe-S) centers, to quinones in the respiratory chain. The immediate electron acceptor for the enzyme in this species is believed to be ubiquinone. Couples the redox reaction to proton translocation (for every two electrons transferred, four hydrogen ions are translocated across the cytoplasmic membrane), and thus conserves the redox energy in a proton gradient.</text>
</comment>
<evidence type="ECO:0000256" key="9">
    <source>
        <dbReference type="ARBA" id="ARBA00023136"/>
    </source>
</evidence>
<comment type="subunit">
    <text evidence="10">NDH-1 is composed of 14 different subunits. Subunits NuoA, H, J, K, L, M, N constitute the membrane sector of the complex.</text>
</comment>
<dbReference type="EC" id="7.1.1.-" evidence="10"/>
<proteinExistence type="inferred from homology"/>
<name>A0A3R6AWJ8_9BACT</name>
<dbReference type="GO" id="GO:0030964">
    <property type="term" value="C:NADH dehydrogenase complex"/>
    <property type="evidence" value="ECO:0007669"/>
    <property type="project" value="TreeGrafter"/>
</dbReference>
<dbReference type="FunFam" id="1.20.58.1610:FF:000004">
    <property type="entry name" value="NADH-quinone oxidoreductase subunit A"/>
    <property type="match status" value="1"/>
</dbReference>
<dbReference type="GO" id="GO:0008137">
    <property type="term" value="F:NADH dehydrogenase (ubiquinone) activity"/>
    <property type="evidence" value="ECO:0007669"/>
    <property type="project" value="InterPro"/>
</dbReference>
<dbReference type="InterPro" id="IPR023043">
    <property type="entry name" value="NAD(P)H_OxRDtase_bac/plastid"/>
</dbReference>